<proteinExistence type="predicted"/>
<dbReference type="InParanoid" id="A0A165HPU0"/>
<keyword evidence="2" id="KW-1185">Reference proteome</keyword>
<gene>
    <name evidence="1" type="ORF">CALCODRAFT_187418</name>
</gene>
<evidence type="ECO:0008006" key="3">
    <source>
        <dbReference type="Google" id="ProtNLM"/>
    </source>
</evidence>
<name>A0A165HPU0_9BASI</name>
<reference evidence="1 2" key="1">
    <citation type="journal article" date="2016" name="Mol. Biol. Evol.">
        <title>Comparative Genomics of Early-Diverging Mushroom-Forming Fungi Provides Insights into the Origins of Lignocellulose Decay Capabilities.</title>
        <authorList>
            <person name="Nagy L.G."/>
            <person name="Riley R."/>
            <person name="Tritt A."/>
            <person name="Adam C."/>
            <person name="Daum C."/>
            <person name="Floudas D."/>
            <person name="Sun H."/>
            <person name="Yadav J.S."/>
            <person name="Pangilinan J."/>
            <person name="Larsson K.H."/>
            <person name="Matsuura K."/>
            <person name="Barry K."/>
            <person name="Labutti K."/>
            <person name="Kuo R."/>
            <person name="Ohm R.A."/>
            <person name="Bhattacharya S.S."/>
            <person name="Shirouzu T."/>
            <person name="Yoshinaga Y."/>
            <person name="Martin F.M."/>
            <person name="Grigoriev I.V."/>
            <person name="Hibbett D.S."/>
        </authorList>
    </citation>
    <scope>NUCLEOTIDE SEQUENCE [LARGE SCALE GENOMIC DNA]</scope>
    <source>
        <strain evidence="1 2">HHB12733</strain>
    </source>
</reference>
<dbReference type="Proteomes" id="UP000076842">
    <property type="component" value="Unassembled WGS sequence"/>
</dbReference>
<dbReference type="EMBL" id="KV423939">
    <property type="protein sequence ID" value="KZT59578.1"/>
    <property type="molecule type" value="Genomic_DNA"/>
</dbReference>
<protein>
    <recommendedName>
        <fullName evidence="3">AB hydrolase-1 domain-containing protein</fullName>
    </recommendedName>
</protein>
<accession>A0A165HPU0</accession>
<evidence type="ECO:0000313" key="2">
    <source>
        <dbReference type="Proteomes" id="UP000076842"/>
    </source>
</evidence>
<dbReference type="AlphaFoldDB" id="A0A165HPU0"/>
<dbReference type="OrthoDB" id="1743579at2759"/>
<sequence length="131" mass="14123">MTVSAPANPKVQTDITSSKHPRTYVQILLKFISLLKEGKVGGQVYSKIIGVGHSYGSIELAAASAIVPDQLSALQSALDPRSALRVFLPHSAGHLFYDDMNSDHHHSQTCIDMGTPCRSVKGKSEILCTYA</sequence>
<evidence type="ECO:0000313" key="1">
    <source>
        <dbReference type="EMBL" id="KZT59578.1"/>
    </source>
</evidence>
<organism evidence="1 2">
    <name type="scientific">Calocera cornea HHB12733</name>
    <dbReference type="NCBI Taxonomy" id="1353952"/>
    <lineage>
        <taxon>Eukaryota</taxon>
        <taxon>Fungi</taxon>
        <taxon>Dikarya</taxon>
        <taxon>Basidiomycota</taxon>
        <taxon>Agaricomycotina</taxon>
        <taxon>Dacrymycetes</taxon>
        <taxon>Dacrymycetales</taxon>
        <taxon>Dacrymycetaceae</taxon>
        <taxon>Calocera</taxon>
    </lineage>
</organism>